<dbReference type="InterPro" id="IPR011059">
    <property type="entry name" value="Metal-dep_hydrolase_composite"/>
</dbReference>
<proteinExistence type="predicted"/>
<dbReference type="Gene3D" id="3.10.310.70">
    <property type="match status" value="1"/>
</dbReference>
<dbReference type="SUPFAM" id="SSF51338">
    <property type="entry name" value="Composite domain of metallo-dependent hydrolases"/>
    <property type="match status" value="1"/>
</dbReference>
<reference evidence="3" key="1">
    <citation type="submission" date="2016-10" db="EMBL/GenBank/DDBJ databases">
        <authorList>
            <person name="Varghese N."/>
            <person name="Submissions S."/>
        </authorList>
    </citation>
    <scope>NUCLEOTIDE SEQUENCE [LARGE SCALE GENOMIC DNA]</scope>
    <source>
        <strain evidence="3">DSM 13327</strain>
    </source>
</reference>
<name>A0A1I4PQK5_9FIRM</name>
<dbReference type="Pfam" id="PF07969">
    <property type="entry name" value="Amidohydro_3"/>
    <property type="match status" value="1"/>
</dbReference>
<dbReference type="PANTHER" id="PTHR22642">
    <property type="entry name" value="IMIDAZOLONEPROPIONASE"/>
    <property type="match status" value="1"/>
</dbReference>
<feature type="domain" description="Amidohydrolase 3" evidence="1">
    <location>
        <begin position="123"/>
        <end position="145"/>
    </location>
</feature>
<gene>
    <name evidence="2" type="ORF">SAMN04490355_10706</name>
</gene>
<dbReference type="AlphaFoldDB" id="A0A1I4PQK5"/>
<dbReference type="Gene3D" id="3.20.20.140">
    <property type="entry name" value="Metal-dependent hydrolases"/>
    <property type="match status" value="1"/>
</dbReference>
<keyword evidence="2" id="KW-0378">Hydrolase</keyword>
<evidence type="ECO:0000313" key="3">
    <source>
        <dbReference type="Proteomes" id="UP000199520"/>
    </source>
</evidence>
<dbReference type="InterPro" id="IPR013108">
    <property type="entry name" value="Amidohydro_3"/>
</dbReference>
<evidence type="ECO:0000259" key="1">
    <source>
        <dbReference type="Pfam" id="PF07969"/>
    </source>
</evidence>
<accession>A0A1I4PQK5</accession>
<organism evidence="2 3">
    <name type="scientific">Pelosinus propionicus DSM 13327</name>
    <dbReference type="NCBI Taxonomy" id="1123291"/>
    <lineage>
        <taxon>Bacteria</taxon>
        <taxon>Bacillati</taxon>
        <taxon>Bacillota</taxon>
        <taxon>Negativicutes</taxon>
        <taxon>Selenomonadales</taxon>
        <taxon>Sporomusaceae</taxon>
        <taxon>Pelosinus</taxon>
    </lineage>
</organism>
<protein>
    <submittedName>
        <fullName evidence="2">Amidohydrolase family protein</fullName>
    </submittedName>
</protein>
<dbReference type="STRING" id="1123291.SAMN04490355_10706"/>
<dbReference type="Gene3D" id="2.30.40.10">
    <property type="entry name" value="Urease, subunit C, domain 1"/>
    <property type="match status" value="1"/>
</dbReference>
<dbReference type="GO" id="GO:0016810">
    <property type="term" value="F:hydrolase activity, acting on carbon-nitrogen (but not peptide) bonds"/>
    <property type="evidence" value="ECO:0007669"/>
    <property type="project" value="InterPro"/>
</dbReference>
<evidence type="ECO:0000313" key="2">
    <source>
        <dbReference type="EMBL" id="SFM30009.1"/>
    </source>
</evidence>
<dbReference type="PANTHER" id="PTHR22642:SF2">
    <property type="entry name" value="PROTEIN LONG AFTER FAR-RED 3"/>
    <property type="match status" value="1"/>
</dbReference>
<sequence length="168" mass="18962">MISSCRAISEWKAKIYLGCPPASCRFGHSKETILWALFFLCKKDLSKGKSFFIIYKVAEWAKKEAGDSKLTNCMLADIVLKNGVIYTADEKDQIYQAIAIKDNRILFTGSDKEVQRFISNTTQVIDLEGKMVLPGLIDSHIHPPGLALSELYEVQLFNINTIEGLWKL</sequence>
<dbReference type="Proteomes" id="UP000199520">
    <property type="component" value="Unassembled WGS sequence"/>
</dbReference>
<dbReference type="EMBL" id="FOTS01000070">
    <property type="protein sequence ID" value="SFM30009.1"/>
    <property type="molecule type" value="Genomic_DNA"/>
</dbReference>
<keyword evidence="3" id="KW-1185">Reference proteome</keyword>